<accession>A0A1J7C755</accession>
<evidence type="ECO:0000259" key="1">
    <source>
        <dbReference type="PROSITE" id="PS50943"/>
    </source>
</evidence>
<evidence type="ECO:0000313" key="2">
    <source>
        <dbReference type="EMBL" id="OIV37384.1"/>
    </source>
</evidence>
<organism evidence="2 3">
    <name type="scientific">Mangrovactinospora gilvigrisea</name>
    <dbReference type="NCBI Taxonomy" id="1428644"/>
    <lineage>
        <taxon>Bacteria</taxon>
        <taxon>Bacillati</taxon>
        <taxon>Actinomycetota</taxon>
        <taxon>Actinomycetes</taxon>
        <taxon>Kitasatosporales</taxon>
        <taxon>Streptomycetaceae</taxon>
        <taxon>Mangrovactinospora</taxon>
    </lineage>
</organism>
<dbReference type="STRING" id="1428644.BIV57_11240"/>
<dbReference type="Pfam" id="PF13560">
    <property type="entry name" value="HTH_31"/>
    <property type="match status" value="1"/>
</dbReference>
<dbReference type="Gene3D" id="1.10.260.40">
    <property type="entry name" value="lambda repressor-like DNA-binding domains"/>
    <property type="match status" value="1"/>
</dbReference>
<feature type="domain" description="HTH cro/C1-type" evidence="1">
    <location>
        <begin position="36"/>
        <end position="84"/>
    </location>
</feature>
<dbReference type="SUPFAM" id="SSF48452">
    <property type="entry name" value="TPR-like"/>
    <property type="match status" value="1"/>
</dbReference>
<dbReference type="GO" id="GO:0003677">
    <property type="term" value="F:DNA binding"/>
    <property type="evidence" value="ECO:0007669"/>
    <property type="project" value="InterPro"/>
</dbReference>
<dbReference type="PROSITE" id="PS50943">
    <property type="entry name" value="HTH_CROC1"/>
    <property type="match status" value="1"/>
</dbReference>
<dbReference type="InterPro" id="IPR001387">
    <property type="entry name" value="Cro/C1-type_HTH"/>
</dbReference>
<protein>
    <recommendedName>
        <fullName evidence="1">HTH cro/C1-type domain-containing protein</fullName>
    </recommendedName>
</protein>
<dbReference type="InterPro" id="IPR011990">
    <property type="entry name" value="TPR-like_helical_dom_sf"/>
</dbReference>
<dbReference type="CDD" id="cd00093">
    <property type="entry name" value="HTH_XRE"/>
    <property type="match status" value="1"/>
</dbReference>
<name>A0A1J7C755_9ACTN</name>
<dbReference type="RefSeq" id="WP_071656643.1">
    <property type="nucleotide sequence ID" value="NZ_MLCF01000054.1"/>
</dbReference>
<proteinExistence type="predicted"/>
<dbReference type="InterPro" id="IPR010982">
    <property type="entry name" value="Lambda_DNA-bd_dom_sf"/>
</dbReference>
<sequence length="481" mass="52239">MNRKQIPPEVLERADVRRALAEHDLAAAFKLFTKWAGLSQNALAAATGITPGKISLIIRGRQQVTAFAVICRIADGLRIPGRLLGLADRPWEHQADPALPPAAADDVTAAPEPTGAWAPSRTADLAADLTRNDLMLDRRAATRTMAATLTGAALLDPLEPWLRPAAADATHRPPGRLGRRDVEHLEQVAIAFRHWNHTHGGGLQRKAVLGQLNDVSAFLAHHQQTHIAMGLYRVMAQLASTAASMTLDEGDEQRGQQYYRLALRAAHAGGDMPFGANVLAAMARQLLYRDQPQDALDLVRLAQDGARGTAAPRVRAMLLTREAWAYAAMGRVGAFERATGQAEQALAQAGGSDDDPYWIRYFNAAELTGVTGGRRLDLARTDPRTHAERAADQIRTAIDQRAAEAGRSHVLDRIGLAECHFLTGDLRAAAPATLAAVEVAEQLTSTRVRRQLTRLYAYTVGRHTSPGLREARDRLRVLLAD</sequence>
<dbReference type="EMBL" id="MLCF01000054">
    <property type="protein sequence ID" value="OIV37384.1"/>
    <property type="molecule type" value="Genomic_DNA"/>
</dbReference>
<dbReference type="SUPFAM" id="SSF47413">
    <property type="entry name" value="lambda repressor-like DNA-binding domains"/>
    <property type="match status" value="1"/>
</dbReference>
<dbReference type="SMART" id="SM00530">
    <property type="entry name" value="HTH_XRE"/>
    <property type="match status" value="1"/>
</dbReference>
<comment type="caution">
    <text evidence="2">The sequence shown here is derived from an EMBL/GenBank/DDBJ whole genome shotgun (WGS) entry which is preliminary data.</text>
</comment>
<gene>
    <name evidence="2" type="ORF">BIV57_11240</name>
</gene>
<reference evidence="2 3" key="1">
    <citation type="submission" date="2016-10" db="EMBL/GenBank/DDBJ databases">
        <title>Genome sequence of Streptomyces gilvigriseus MUSC 26.</title>
        <authorList>
            <person name="Lee L.-H."/>
            <person name="Ser H.-L."/>
        </authorList>
    </citation>
    <scope>NUCLEOTIDE SEQUENCE [LARGE SCALE GENOMIC DNA]</scope>
    <source>
        <strain evidence="2 3">MUSC 26</strain>
    </source>
</reference>
<dbReference type="Proteomes" id="UP000243342">
    <property type="component" value="Unassembled WGS sequence"/>
</dbReference>
<dbReference type="AlphaFoldDB" id="A0A1J7C755"/>
<evidence type="ECO:0000313" key="3">
    <source>
        <dbReference type="Proteomes" id="UP000243342"/>
    </source>
</evidence>
<keyword evidence="3" id="KW-1185">Reference proteome</keyword>